<evidence type="ECO:0000259" key="2">
    <source>
        <dbReference type="Pfam" id="PF04480"/>
    </source>
</evidence>
<evidence type="ECO:0000256" key="1">
    <source>
        <dbReference type="SAM" id="MobiDB-lite"/>
    </source>
</evidence>
<gene>
    <name evidence="3" type="ORF">HDA30_001752</name>
</gene>
<name>A0A7W7GQ52_9MICC</name>
<feature type="region of interest" description="Disordered" evidence="1">
    <location>
        <begin position="366"/>
        <end position="411"/>
    </location>
</feature>
<dbReference type="RefSeq" id="WP_184241857.1">
    <property type="nucleotide sequence ID" value="NZ_JACHNA010000001.1"/>
</dbReference>
<organism evidence="3 4">
    <name type="scientific">Micrococcus cohnii</name>
    <dbReference type="NCBI Taxonomy" id="993416"/>
    <lineage>
        <taxon>Bacteria</taxon>
        <taxon>Bacillati</taxon>
        <taxon>Actinomycetota</taxon>
        <taxon>Actinomycetes</taxon>
        <taxon>Micrococcales</taxon>
        <taxon>Micrococcaceae</taxon>
        <taxon>Micrococcus</taxon>
    </lineage>
</organism>
<keyword evidence="4" id="KW-1185">Reference proteome</keyword>
<evidence type="ECO:0000313" key="4">
    <source>
        <dbReference type="Proteomes" id="UP000540191"/>
    </source>
</evidence>
<dbReference type="SUPFAM" id="SSF52980">
    <property type="entry name" value="Restriction endonuclease-like"/>
    <property type="match status" value="1"/>
</dbReference>
<feature type="compositionally biased region" description="Low complexity" evidence="1">
    <location>
        <begin position="385"/>
        <end position="411"/>
    </location>
</feature>
<feature type="domain" description="DUF559" evidence="2">
    <location>
        <begin position="241"/>
        <end position="298"/>
    </location>
</feature>
<dbReference type="Proteomes" id="UP000540191">
    <property type="component" value="Unassembled WGS sequence"/>
</dbReference>
<reference evidence="3 4" key="1">
    <citation type="submission" date="2020-08" db="EMBL/GenBank/DDBJ databases">
        <title>Sequencing the genomes of 1000 actinobacteria strains.</title>
        <authorList>
            <person name="Klenk H.-P."/>
        </authorList>
    </citation>
    <scope>NUCLEOTIDE SEQUENCE [LARGE SCALE GENOMIC DNA]</scope>
    <source>
        <strain evidence="3 4">DSM 23974</strain>
    </source>
</reference>
<dbReference type="InterPro" id="IPR011335">
    <property type="entry name" value="Restrct_endonuc-II-like"/>
</dbReference>
<sequence>MRPDDPLTLFPETAIPVARLARAGLQTSRSRRVDLRVPNRGIRARRDEPPTPRDLAVANAQGDRSLIVSHESAAQVWGMWLPEGRRVRPHLSRWAGRGAPRITGVVGHRLRIGDRRLVEIGPADGRFWVTNPAWTWTDLPSCGLRLEALIEAGDSLLQRSDGAPRPPLAFGENPLATVEELRAVVDERSNVAGVPLLREALEHLRPRSDSPRETRLRRWIVREGLPEPLVNPQIVLEVDARGRVVDSAPVDLVYDRARIAVQYEGAHHFSSPEQVRRDMRRDERLRAAGWEVLRVDKDVFTPQGWARFVRRLRSLLALRGVNRGQVLQAGRRPRSRRGGTRAQIIHASAPGAGTAVHAMGGPVEGRVGMGRRSELSGQRRLRPVTAATAGRSSARAGRPARAPCAGSGPCR</sequence>
<dbReference type="EMBL" id="JACHNA010000001">
    <property type="protein sequence ID" value="MBB4736244.1"/>
    <property type="molecule type" value="Genomic_DNA"/>
</dbReference>
<dbReference type="Pfam" id="PF04480">
    <property type="entry name" value="DUF559"/>
    <property type="match status" value="1"/>
</dbReference>
<protein>
    <recommendedName>
        <fullName evidence="2">DUF559 domain-containing protein</fullName>
    </recommendedName>
</protein>
<accession>A0A7W7GQ52</accession>
<dbReference type="AlphaFoldDB" id="A0A7W7GQ52"/>
<dbReference type="InterPro" id="IPR007569">
    <property type="entry name" value="DUF559"/>
</dbReference>
<dbReference type="Gene3D" id="3.40.960.10">
    <property type="entry name" value="VSR Endonuclease"/>
    <property type="match status" value="1"/>
</dbReference>
<proteinExistence type="predicted"/>
<evidence type="ECO:0000313" key="3">
    <source>
        <dbReference type="EMBL" id="MBB4736244.1"/>
    </source>
</evidence>
<comment type="caution">
    <text evidence="3">The sequence shown here is derived from an EMBL/GenBank/DDBJ whole genome shotgun (WGS) entry which is preliminary data.</text>
</comment>